<feature type="transmembrane region" description="Helical" evidence="4">
    <location>
        <begin position="253"/>
        <end position="272"/>
    </location>
</feature>
<accession>A0ABT8CTZ5</accession>
<feature type="domain" description="Major facilitator superfamily (MFS) profile" evidence="5">
    <location>
        <begin position="211"/>
        <end position="394"/>
    </location>
</feature>
<dbReference type="PANTHER" id="PTHR23534:SF1">
    <property type="entry name" value="MAJOR FACILITATOR SUPERFAMILY PROTEIN"/>
    <property type="match status" value="1"/>
</dbReference>
<keyword evidence="1 4" id="KW-0812">Transmembrane</keyword>
<evidence type="ECO:0000313" key="6">
    <source>
        <dbReference type="EMBL" id="MDN3707461.1"/>
    </source>
</evidence>
<evidence type="ECO:0000259" key="5">
    <source>
        <dbReference type="PROSITE" id="PS50850"/>
    </source>
</evidence>
<feature type="transmembrane region" description="Helical" evidence="4">
    <location>
        <begin position="12"/>
        <end position="38"/>
    </location>
</feature>
<feature type="transmembrane region" description="Helical" evidence="4">
    <location>
        <begin position="166"/>
        <end position="194"/>
    </location>
</feature>
<feature type="transmembrane region" description="Helical" evidence="4">
    <location>
        <begin position="75"/>
        <end position="93"/>
    </location>
</feature>
<feature type="transmembrane region" description="Helical" evidence="4">
    <location>
        <begin position="215"/>
        <end position="233"/>
    </location>
</feature>
<dbReference type="Gene3D" id="1.20.1250.20">
    <property type="entry name" value="MFS general substrate transporter like domains"/>
    <property type="match status" value="1"/>
</dbReference>
<feature type="transmembrane region" description="Helical" evidence="4">
    <location>
        <begin position="99"/>
        <end position="115"/>
    </location>
</feature>
<dbReference type="RefSeq" id="WP_290363434.1">
    <property type="nucleotide sequence ID" value="NZ_JAUFQU010000001.1"/>
</dbReference>
<keyword evidence="7" id="KW-1185">Reference proteome</keyword>
<dbReference type="Pfam" id="PF07690">
    <property type="entry name" value="MFS_1"/>
    <property type="match status" value="1"/>
</dbReference>
<feature type="transmembrane region" description="Helical" evidence="4">
    <location>
        <begin position="367"/>
        <end position="388"/>
    </location>
</feature>
<protein>
    <submittedName>
        <fullName evidence="6">MFS transporter</fullName>
    </submittedName>
</protein>
<dbReference type="SUPFAM" id="SSF103473">
    <property type="entry name" value="MFS general substrate transporter"/>
    <property type="match status" value="1"/>
</dbReference>
<evidence type="ECO:0000256" key="2">
    <source>
        <dbReference type="ARBA" id="ARBA00022989"/>
    </source>
</evidence>
<evidence type="ECO:0000313" key="7">
    <source>
        <dbReference type="Proteomes" id="UP001242368"/>
    </source>
</evidence>
<gene>
    <name evidence="6" type="ORF">QW060_09995</name>
</gene>
<dbReference type="InterPro" id="IPR011701">
    <property type="entry name" value="MFS"/>
</dbReference>
<reference evidence="7" key="1">
    <citation type="journal article" date="2019" name="Int. J. Syst. Evol. Microbiol.">
        <title>The Global Catalogue of Microorganisms (GCM) 10K type strain sequencing project: providing services to taxonomists for standard genome sequencing and annotation.</title>
        <authorList>
            <consortium name="The Broad Institute Genomics Platform"/>
            <consortium name="The Broad Institute Genome Sequencing Center for Infectious Disease"/>
            <person name="Wu L."/>
            <person name="Ma J."/>
        </authorList>
    </citation>
    <scope>NUCLEOTIDE SEQUENCE [LARGE SCALE GENOMIC DNA]</scope>
    <source>
        <strain evidence="7">CECT 7184</strain>
    </source>
</reference>
<feature type="transmembrane region" description="Helical" evidence="4">
    <location>
        <begin position="279"/>
        <end position="298"/>
    </location>
</feature>
<name>A0ABT8CTZ5_9FLAO</name>
<dbReference type="InterPro" id="IPR036259">
    <property type="entry name" value="MFS_trans_sf"/>
</dbReference>
<dbReference type="PROSITE" id="PS50850">
    <property type="entry name" value="MFS"/>
    <property type="match status" value="1"/>
</dbReference>
<feature type="transmembrane region" description="Helical" evidence="4">
    <location>
        <begin position="135"/>
        <end position="154"/>
    </location>
</feature>
<sequence>MNAKFKWSNVYILFVSQALYQTVSILVITLSGVIGMQMAPDKNLATLPVAMTTIGAAVMMIPASMLMKKIGQRKAFMIGTLIGALSGVVSWYGIINHSFWIFSIGNMLLGAYQGFTQYYRFAAADSVPEKAKSKAISWVIGGGIVAAVAGPNLARFTQDMGAIPYAYSYLSTILLSIVALGAVSLLKIGHTAVVQTNKPTKAGRSLKEIIKNKNTVLALFSSATAFAVMGMSMTATPIAMHDFGHSSGDTAMVIQWHVLGMFLPSFFTGTLIQKFGVHRIIIAGILILFVYLIVALSGTEFSNFIAGLFIVGLGWNFLFIGGSSVLTKVYRPEEKEKTQAFHDFTVFTVISITSFFAGSLFNHWGWMGVNLILLPLLILTFAVVMKIIRNNSNQ</sequence>
<evidence type="ECO:0000256" key="1">
    <source>
        <dbReference type="ARBA" id="ARBA00022692"/>
    </source>
</evidence>
<evidence type="ECO:0000256" key="4">
    <source>
        <dbReference type="SAM" id="Phobius"/>
    </source>
</evidence>
<feature type="transmembrane region" description="Helical" evidence="4">
    <location>
        <begin position="44"/>
        <end position="63"/>
    </location>
</feature>
<keyword evidence="2 4" id="KW-1133">Transmembrane helix</keyword>
<dbReference type="PANTHER" id="PTHR23534">
    <property type="entry name" value="MFS PERMEASE"/>
    <property type="match status" value="1"/>
</dbReference>
<dbReference type="InterPro" id="IPR020846">
    <property type="entry name" value="MFS_dom"/>
</dbReference>
<organism evidence="6 7">
    <name type="scientific">Paenimyroides ceti</name>
    <dbReference type="NCBI Taxonomy" id="395087"/>
    <lineage>
        <taxon>Bacteria</taxon>
        <taxon>Pseudomonadati</taxon>
        <taxon>Bacteroidota</taxon>
        <taxon>Flavobacteriia</taxon>
        <taxon>Flavobacteriales</taxon>
        <taxon>Flavobacteriaceae</taxon>
        <taxon>Paenimyroides</taxon>
    </lineage>
</organism>
<proteinExistence type="predicted"/>
<dbReference type="Proteomes" id="UP001242368">
    <property type="component" value="Unassembled WGS sequence"/>
</dbReference>
<feature type="transmembrane region" description="Helical" evidence="4">
    <location>
        <begin position="304"/>
        <end position="329"/>
    </location>
</feature>
<keyword evidence="3 4" id="KW-0472">Membrane</keyword>
<comment type="caution">
    <text evidence="6">The sequence shown here is derived from an EMBL/GenBank/DDBJ whole genome shotgun (WGS) entry which is preliminary data.</text>
</comment>
<feature type="transmembrane region" description="Helical" evidence="4">
    <location>
        <begin position="341"/>
        <end position="361"/>
    </location>
</feature>
<dbReference type="EMBL" id="JAUFQU010000001">
    <property type="protein sequence ID" value="MDN3707461.1"/>
    <property type="molecule type" value="Genomic_DNA"/>
</dbReference>
<evidence type="ECO:0000256" key="3">
    <source>
        <dbReference type="ARBA" id="ARBA00023136"/>
    </source>
</evidence>